<keyword evidence="1" id="KW-0472">Membrane</keyword>
<evidence type="ECO:0000313" key="3">
    <source>
        <dbReference type="Proteomes" id="UP001307889"/>
    </source>
</evidence>
<dbReference type="EMBL" id="AP028920">
    <property type="protein sequence ID" value="BET00614.1"/>
    <property type="molecule type" value="Genomic_DNA"/>
</dbReference>
<evidence type="ECO:0000256" key="1">
    <source>
        <dbReference type="SAM" id="Phobius"/>
    </source>
</evidence>
<feature type="transmembrane region" description="Helical" evidence="1">
    <location>
        <begin position="12"/>
        <end position="30"/>
    </location>
</feature>
<keyword evidence="1" id="KW-1133">Transmembrane helix</keyword>
<name>A0ABN7B8P0_9HEMI</name>
<evidence type="ECO:0000313" key="2">
    <source>
        <dbReference type="EMBL" id="BET00614.1"/>
    </source>
</evidence>
<accession>A0ABN7B8P0</accession>
<sequence length="80" mass="9340">MQTLSDVGNWQILVVMLMMLFNLPMVFHVASPEVSAVHHEYWCRRMDNKFTLEQWLNISTVRSKDGDVIMMFDSFAGLTE</sequence>
<dbReference type="Proteomes" id="UP001307889">
    <property type="component" value="Chromosome 12"/>
</dbReference>
<proteinExistence type="predicted"/>
<organism evidence="2 3">
    <name type="scientific">Nesidiocoris tenuis</name>
    <dbReference type="NCBI Taxonomy" id="355587"/>
    <lineage>
        <taxon>Eukaryota</taxon>
        <taxon>Metazoa</taxon>
        <taxon>Ecdysozoa</taxon>
        <taxon>Arthropoda</taxon>
        <taxon>Hexapoda</taxon>
        <taxon>Insecta</taxon>
        <taxon>Pterygota</taxon>
        <taxon>Neoptera</taxon>
        <taxon>Paraneoptera</taxon>
        <taxon>Hemiptera</taxon>
        <taxon>Heteroptera</taxon>
        <taxon>Panheteroptera</taxon>
        <taxon>Cimicomorpha</taxon>
        <taxon>Miridae</taxon>
        <taxon>Dicyphina</taxon>
        <taxon>Nesidiocoris</taxon>
    </lineage>
</organism>
<protein>
    <submittedName>
        <fullName evidence="2">Sugar (And other) transporter</fullName>
    </submittedName>
</protein>
<keyword evidence="3" id="KW-1185">Reference proteome</keyword>
<gene>
    <name evidence="2" type="ORF">NTJ_13430</name>
</gene>
<keyword evidence="1" id="KW-0812">Transmembrane</keyword>
<reference evidence="2 3" key="1">
    <citation type="submission" date="2023-09" db="EMBL/GenBank/DDBJ databases">
        <title>Nesidiocoris tenuis whole genome shotgun sequence.</title>
        <authorList>
            <person name="Shibata T."/>
            <person name="Shimoda M."/>
            <person name="Kobayashi T."/>
            <person name="Uehara T."/>
        </authorList>
    </citation>
    <scope>NUCLEOTIDE SEQUENCE [LARGE SCALE GENOMIC DNA]</scope>
    <source>
        <strain evidence="2 3">Japan</strain>
    </source>
</reference>